<dbReference type="SUPFAM" id="SSF50998">
    <property type="entry name" value="Quinoprotein alcohol dehydrogenase-like"/>
    <property type="match status" value="1"/>
</dbReference>
<gene>
    <name evidence="11" type="ORF">BGZ97_006315</name>
</gene>
<evidence type="ECO:0000256" key="7">
    <source>
        <dbReference type="ARBA" id="ARBA00024197"/>
    </source>
</evidence>
<sequence length="260" mass="28244">MQSKFKHTPYAQMSALISAKAFYQAADSAAAKTQLQWAIEHARDTEYQHLARLRLASILLDEKAYDQGLSLLAQPPMDTFKALYADRRGDLLAAQGKRDDARQAYQDALQWLATDNANHGPPIAFDDAVYAAGANGTVAKFDVGSGQTLWRTKLDTDLSAGVGSDGTAAAVASLNGTVYLLDANGKLLWQANANGEILTSPLVGQGKVLVRTTDSRIIAFDLQTGAQKWVFYNRAPLLNLRTSAEMIFAVTMGLRRIKAH</sequence>
<keyword evidence="4" id="KW-1133">Transmembrane helix</keyword>
<dbReference type="InterPro" id="IPR015943">
    <property type="entry name" value="WD40/YVTN_repeat-like_dom_sf"/>
</dbReference>
<dbReference type="Gene3D" id="2.130.10.10">
    <property type="entry name" value="YVTN repeat-like/Quinoprotein amine dehydrogenase"/>
    <property type="match status" value="1"/>
</dbReference>
<reference evidence="11" key="1">
    <citation type="journal article" date="2020" name="Fungal Divers.">
        <title>Resolving the Mortierellaceae phylogeny through synthesis of multi-gene phylogenetics and phylogenomics.</title>
        <authorList>
            <person name="Vandepol N."/>
            <person name="Liber J."/>
            <person name="Desiro A."/>
            <person name="Na H."/>
            <person name="Kennedy M."/>
            <person name="Barry K."/>
            <person name="Grigoriev I.V."/>
            <person name="Miller A.N."/>
            <person name="O'Donnell K."/>
            <person name="Stajich J.E."/>
            <person name="Bonito G."/>
        </authorList>
    </citation>
    <scope>NUCLEOTIDE SEQUENCE</scope>
    <source>
        <strain evidence="11">NVP60</strain>
    </source>
</reference>
<accession>A0A9P6RPR0</accession>
<comment type="similarity">
    <text evidence="7">Belongs to the YfgM family.</text>
</comment>
<evidence type="ECO:0000313" key="12">
    <source>
        <dbReference type="Proteomes" id="UP000823405"/>
    </source>
</evidence>
<name>A0A9P6RPR0_9FUNG</name>
<evidence type="ECO:0000313" key="11">
    <source>
        <dbReference type="EMBL" id="KAG0322461.1"/>
    </source>
</evidence>
<evidence type="ECO:0000256" key="3">
    <source>
        <dbReference type="ARBA" id="ARBA00022692"/>
    </source>
</evidence>
<dbReference type="InterPro" id="IPR011990">
    <property type="entry name" value="TPR-like_helical_dom_sf"/>
</dbReference>
<evidence type="ECO:0000256" key="2">
    <source>
        <dbReference type="ARBA" id="ARBA00022475"/>
    </source>
</evidence>
<dbReference type="InterPro" id="IPR002372">
    <property type="entry name" value="PQQ_rpt_dom"/>
</dbReference>
<dbReference type="Proteomes" id="UP000823405">
    <property type="component" value="Unassembled WGS sequence"/>
</dbReference>
<evidence type="ECO:0000256" key="1">
    <source>
        <dbReference type="ARBA" id="ARBA00004401"/>
    </source>
</evidence>
<dbReference type="EMBL" id="JAAAIN010000028">
    <property type="protein sequence ID" value="KAG0322461.1"/>
    <property type="molecule type" value="Genomic_DNA"/>
</dbReference>
<dbReference type="InterPro" id="IPR018704">
    <property type="entry name" value="SecYEG/CpoB_TPR"/>
</dbReference>
<comment type="caution">
    <text evidence="11">The sequence shown here is derived from an EMBL/GenBank/DDBJ whole genome shotgun (WGS) entry which is preliminary data.</text>
</comment>
<dbReference type="InterPro" id="IPR026039">
    <property type="entry name" value="YfgM"/>
</dbReference>
<feature type="domain" description="Ancillary SecYEG translocon subunit/Cell division coordinator CpoB TPR" evidence="9">
    <location>
        <begin position="1"/>
        <end position="116"/>
    </location>
</feature>
<keyword evidence="5" id="KW-0472">Membrane</keyword>
<dbReference type="OrthoDB" id="408177at2759"/>
<dbReference type="InterPro" id="IPR011047">
    <property type="entry name" value="Quinoprotein_ADH-like_sf"/>
</dbReference>
<dbReference type="SMART" id="SM00564">
    <property type="entry name" value="PQQ"/>
    <property type="match status" value="3"/>
</dbReference>
<feature type="domain" description="Pyrrolo-quinoline quinone repeat" evidence="10">
    <location>
        <begin position="135"/>
        <end position="253"/>
    </location>
</feature>
<keyword evidence="2" id="KW-1003">Cell membrane</keyword>
<proteinExistence type="inferred from homology"/>
<dbReference type="SUPFAM" id="SSF48452">
    <property type="entry name" value="TPR-like"/>
    <property type="match status" value="1"/>
</dbReference>
<evidence type="ECO:0000256" key="8">
    <source>
        <dbReference type="ARBA" id="ARBA00024235"/>
    </source>
</evidence>
<keyword evidence="6" id="KW-0143">Chaperone</keyword>
<keyword evidence="3" id="KW-0812">Transmembrane</keyword>
<dbReference type="GO" id="GO:0005886">
    <property type="term" value="C:plasma membrane"/>
    <property type="evidence" value="ECO:0007669"/>
    <property type="project" value="UniProtKB-SubCell"/>
</dbReference>
<dbReference type="AlphaFoldDB" id="A0A9P6RPR0"/>
<evidence type="ECO:0000256" key="5">
    <source>
        <dbReference type="ARBA" id="ARBA00023136"/>
    </source>
</evidence>
<evidence type="ECO:0000259" key="9">
    <source>
        <dbReference type="Pfam" id="PF09976"/>
    </source>
</evidence>
<dbReference type="Pfam" id="PF09976">
    <property type="entry name" value="TPR_21"/>
    <property type="match status" value="1"/>
</dbReference>
<dbReference type="PANTHER" id="PTHR38035">
    <property type="entry name" value="UPF0070 PROTEIN YFGM"/>
    <property type="match status" value="1"/>
</dbReference>
<evidence type="ECO:0000256" key="4">
    <source>
        <dbReference type="ARBA" id="ARBA00022989"/>
    </source>
</evidence>
<keyword evidence="12" id="KW-1185">Reference proteome</keyword>
<organism evidence="11 12">
    <name type="scientific">Linnemannia gamsii</name>
    <dbReference type="NCBI Taxonomy" id="64522"/>
    <lineage>
        <taxon>Eukaryota</taxon>
        <taxon>Fungi</taxon>
        <taxon>Fungi incertae sedis</taxon>
        <taxon>Mucoromycota</taxon>
        <taxon>Mortierellomycotina</taxon>
        <taxon>Mortierellomycetes</taxon>
        <taxon>Mortierellales</taxon>
        <taxon>Mortierellaceae</taxon>
        <taxon>Linnemannia</taxon>
    </lineage>
</organism>
<dbReference type="Pfam" id="PF13360">
    <property type="entry name" value="PQQ_2"/>
    <property type="match status" value="1"/>
</dbReference>
<dbReference type="GO" id="GO:0044877">
    <property type="term" value="F:protein-containing complex binding"/>
    <property type="evidence" value="ECO:0007669"/>
    <property type="project" value="InterPro"/>
</dbReference>
<evidence type="ECO:0000256" key="6">
    <source>
        <dbReference type="ARBA" id="ARBA00023186"/>
    </source>
</evidence>
<dbReference type="PANTHER" id="PTHR38035:SF1">
    <property type="entry name" value="ANCILLARY SECYEG TRANSLOCON SUBUNIT"/>
    <property type="match status" value="1"/>
</dbReference>
<protein>
    <recommendedName>
        <fullName evidence="8">Ancillary SecYEG translocon subunit</fullName>
    </recommendedName>
</protein>
<dbReference type="InterPro" id="IPR018391">
    <property type="entry name" value="PQQ_b-propeller_rpt"/>
</dbReference>
<comment type="subcellular location">
    <subcellularLocation>
        <location evidence="1">Cell membrane</location>
        <topology evidence="1">Single-pass type II membrane protein</topology>
    </subcellularLocation>
</comment>
<evidence type="ECO:0000259" key="10">
    <source>
        <dbReference type="Pfam" id="PF13360"/>
    </source>
</evidence>